<evidence type="ECO:0000313" key="2">
    <source>
        <dbReference type="Proteomes" id="UP000245133"/>
    </source>
</evidence>
<reference evidence="1 2" key="1">
    <citation type="submission" date="2018-02" db="EMBL/GenBank/DDBJ databases">
        <title>Novel Leptospira species isolated from soil and water in Japan.</title>
        <authorList>
            <person name="Nakao R."/>
            <person name="Masuzawa T."/>
        </authorList>
    </citation>
    <scope>NUCLEOTIDE SEQUENCE [LARGE SCALE GENOMIC DNA]</scope>
    <source>
        <strain evidence="1 2">YH101</strain>
    </source>
</reference>
<organism evidence="1 2">
    <name type="scientific">Leptospira ryugenii</name>
    <dbReference type="NCBI Taxonomy" id="1917863"/>
    <lineage>
        <taxon>Bacteria</taxon>
        <taxon>Pseudomonadati</taxon>
        <taxon>Spirochaetota</taxon>
        <taxon>Spirochaetia</taxon>
        <taxon>Leptospirales</taxon>
        <taxon>Leptospiraceae</taxon>
        <taxon>Leptospira</taxon>
    </lineage>
</organism>
<sequence length="852" mass="91246">MNNQGDPNSDSFWKARLLECILTAPNCGRGFELLALSPIDGSQGVPAGIPIRATYSSLVNTSTFTMQSENGPCTGNFQLSKDNFASCLGGTIDASKNPTIEVYPNPGNVCVSNTGFKIKMLGDISGLNGSKQGKEVLYTRGYDTGEPKLVDSPAAITSLRQIELFCNQLFIAGNFKGIGYFEPFLSILPKTGLNRGQTTVVPNSSVYTIAPDPNGGLWIGGNFTSITDKGVSSTRTYIAKVLPDGSLSPISFTVDAAINKLLVVGSKLLVGGNFTTFGGFARNRLAEIDLNSNTVTSWAPNPNQSVVDIQIFNNQIYVLLGALATCGANTHNSGLVCRLNLGSSNADTSFAATDYNNVEIPKSFVVTNFGVFVAADDQFNTNYGIGKYNLSNGTLDLSFNPFQSGFSAQALAISGNVLYASGNFTTAFGQNRTNFFAYDLSSSTLLSDDPFIRSNQLGGSTLADSLLIKDGQLLFLGANLTYVKSDNTAVFSFLKYDIQNRRIDESTSINANGRIYDLISTDTSFIIVGDFLYPRLHPTLNFGAIDISTGIADPNVTVNLSSELYSLLRVDNRVFFGGGFQKVNGETKPMLAAWNIKERKLDPWNGNFAITGSNFVTGLYQADGQLYAGGNFATVGGETHTNVVKFNLETAKVDSLFTATANTNVRSFFKTTNNELYISGDFTNLNGLGDRAYLGVVNPSTGVALSQVYTINQPVYGIKAGPDQKLFVFGNYTNILGSARNGLASITVGTTTLRTTNIPITTGPSLYGFLVDGQDIYFGGTSITTVNGNTRANFAHVTVRSDDTFVVNPLTLNANGEVRSIQKSGSYLFLGGVFTTINGSFARGVYMHKLSQ</sequence>
<dbReference type="AlphaFoldDB" id="A0A2P2DZB2"/>
<dbReference type="Pfam" id="PF17164">
    <property type="entry name" value="DUF5122"/>
    <property type="match status" value="2"/>
</dbReference>
<protein>
    <submittedName>
        <fullName evidence="1">Uncharacterized protein</fullName>
    </submittedName>
</protein>
<keyword evidence="2" id="KW-1185">Reference proteome</keyword>
<dbReference type="InterPro" id="IPR013431">
    <property type="entry name" value="Delta_60_rpt"/>
</dbReference>
<dbReference type="PANTHER" id="PTHR31778">
    <property type="entry name" value="BUD SITE SELECTION PROTEIN RAX2"/>
    <property type="match status" value="1"/>
</dbReference>
<proteinExistence type="predicted"/>
<gene>
    <name evidence="1" type="ORF">LPTSP4_14800</name>
</gene>
<dbReference type="Pfam" id="PF07494">
    <property type="entry name" value="Reg_prop"/>
    <property type="match status" value="1"/>
</dbReference>
<dbReference type="InterPro" id="IPR011110">
    <property type="entry name" value="Reg_prop"/>
</dbReference>
<comment type="caution">
    <text evidence="1">The sequence shown here is derived from an EMBL/GenBank/DDBJ whole genome shotgun (WGS) entry which is preliminary data.</text>
</comment>
<name>A0A2P2DZB2_9LEPT</name>
<dbReference type="PANTHER" id="PTHR31778:SF2">
    <property type="entry name" value="BUD SITE SELECTION PROTEIN RAX2"/>
    <property type="match status" value="1"/>
</dbReference>
<dbReference type="GO" id="GO:1902929">
    <property type="term" value="C:plasma membrane of growing cell tip"/>
    <property type="evidence" value="ECO:0007669"/>
    <property type="project" value="TreeGrafter"/>
</dbReference>
<evidence type="ECO:0000313" key="1">
    <source>
        <dbReference type="EMBL" id="GBF49959.1"/>
    </source>
</evidence>
<dbReference type="Proteomes" id="UP000245133">
    <property type="component" value="Unassembled WGS sequence"/>
</dbReference>
<accession>A0A2P2DZB2</accession>
<dbReference type="EMBL" id="BFBB01000003">
    <property type="protein sequence ID" value="GBF49959.1"/>
    <property type="molecule type" value="Genomic_DNA"/>
</dbReference>